<reference evidence="1 2" key="1">
    <citation type="submission" date="2018-12" db="EMBL/GenBank/DDBJ databases">
        <title>Venturia inaequalis Genome Resource.</title>
        <authorList>
            <person name="Lichtner F.J."/>
        </authorList>
    </citation>
    <scope>NUCLEOTIDE SEQUENCE [LARGE SCALE GENOMIC DNA]</scope>
    <source>
        <strain evidence="1 2">120213</strain>
    </source>
</reference>
<accession>A0A8H3ZA94</accession>
<dbReference type="Proteomes" id="UP000447873">
    <property type="component" value="Unassembled WGS sequence"/>
</dbReference>
<organism evidence="1 2">
    <name type="scientific">Venturia inaequalis</name>
    <name type="common">Apple scab fungus</name>
    <dbReference type="NCBI Taxonomy" id="5025"/>
    <lineage>
        <taxon>Eukaryota</taxon>
        <taxon>Fungi</taxon>
        <taxon>Dikarya</taxon>
        <taxon>Ascomycota</taxon>
        <taxon>Pezizomycotina</taxon>
        <taxon>Dothideomycetes</taxon>
        <taxon>Pleosporomycetidae</taxon>
        <taxon>Venturiales</taxon>
        <taxon>Venturiaceae</taxon>
        <taxon>Venturia</taxon>
    </lineage>
</organism>
<evidence type="ECO:0000313" key="1">
    <source>
        <dbReference type="EMBL" id="KAE9988898.1"/>
    </source>
</evidence>
<evidence type="ECO:0000313" key="2">
    <source>
        <dbReference type="Proteomes" id="UP000447873"/>
    </source>
</evidence>
<protein>
    <submittedName>
        <fullName evidence="1">Uncharacterized protein</fullName>
    </submittedName>
</protein>
<dbReference type="AlphaFoldDB" id="A0A8H3ZA94"/>
<dbReference type="EMBL" id="WNWS01000003">
    <property type="protein sequence ID" value="KAE9988898.1"/>
    <property type="molecule type" value="Genomic_DNA"/>
</dbReference>
<name>A0A8H3ZA94_VENIN</name>
<sequence length="113" mass="12548">MESFVTPNDSRWADRIAPSIEDVAHVRHAAGLFGLVSHLALPGDKVAVLSTFDVLRPLGDHDELMGALKQSVASNRMRMSLEYLLTIYGLGLWSLSLPNLLKLFSSIIRKIQF</sequence>
<proteinExistence type="predicted"/>
<comment type="caution">
    <text evidence="1">The sequence shown here is derived from an EMBL/GenBank/DDBJ whole genome shotgun (WGS) entry which is preliminary data.</text>
</comment>
<gene>
    <name evidence="1" type="ORF">EG328_005608</name>
</gene>